<name>A0ABR7VNK1_VIRHA</name>
<proteinExistence type="predicted"/>
<dbReference type="EMBL" id="JACWEZ010000002">
    <property type="protein sequence ID" value="MBD1221989.1"/>
    <property type="molecule type" value="Genomic_DNA"/>
</dbReference>
<feature type="transmembrane region" description="Helical" evidence="1">
    <location>
        <begin position="21"/>
        <end position="39"/>
    </location>
</feature>
<keyword evidence="3" id="KW-1185">Reference proteome</keyword>
<dbReference type="InterPro" id="IPR036259">
    <property type="entry name" value="MFS_trans_sf"/>
</dbReference>
<sequence>MSIFTNEEIYFRVWMKVMKRLLTTILAIIIFATLFSAISYVPSSQREPNVYYFGFLETFLFVVIYSGPVYFLVGLPASIIIDRLARVLGKHYGWKKYFIQFGLYSLAGVLAGFVFSLFFGGTISSEEVLPLSILGLGAAIIYFHVSLLVSKIRVKEKQQASGTEKKKEDL</sequence>
<feature type="transmembrane region" description="Helical" evidence="1">
    <location>
        <begin position="59"/>
        <end position="81"/>
    </location>
</feature>
<keyword evidence="1" id="KW-0812">Transmembrane</keyword>
<dbReference type="SUPFAM" id="SSF103473">
    <property type="entry name" value="MFS general substrate transporter"/>
    <property type="match status" value="1"/>
</dbReference>
<evidence type="ECO:0000313" key="2">
    <source>
        <dbReference type="EMBL" id="MBD1221989.1"/>
    </source>
</evidence>
<dbReference type="RefSeq" id="WP_189777397.1">
    <property type="nucleotide sequence ID" value="NZ_JACWEZ010000002.1"/>
</dbReference>
<protein>
    <submittedName>
        <fullName evidence="2">Uncharacterized protein</fullName>
    </submittedName>
</protein>
<keyword evidence="1" id="KW-0472">Membrane</keyword>
<organism evidence="2 3">
    <name type="scientific">Virgibacillus halodenitrificans</name>
    <name type="common">Bacillus halodenitrificans</name>
    <dbReference type="NCBI Taxonomy" id="1482"/>
    <lineage>
        <taxon>Bacteria</taxon>
        <taxon>Bacillati</taxon>
        <taxon>Bacillota</taxon>
        <taxon>Bacilli</taxon>
        <taxon>Bacillales</taxon>
        <taxon>Bacillaceae</taxon>
        <taxon>Virgibacillus</taxon>
    </lineage>
</organism>
<accession>A0ABR7VNK1</accession>
<dbReference type="Proteomes" id="UP000621631">
    <property type="component" value="Unassembled WGS sequence"/>
</dbReference>
<comment type="caution">
    <text evidence="2">The sequence shown here is derived from an EMBL/GenBank/DDBJ whole genome shotgun (WGS) entry which is preliminary data.</text>
</comment>
<evidence type="ECO:0000313" key="3">
    <source>
        <dbReference type="Proteomes" id="UP000621631"/>
    </source>
</evidence>
<gene>
    <name evidence="2" type="ORF">IC602_05165</name>
</gene>
<keyword evidence="1" id="KW-1133">Transmembrane helix</keyword>
<feature type="transmembrane region" description="Helical" evidence="1">
    <location>
        <begin position="101"/>
        <end position="123"/>
    </location>
</feature>
<evidence type="ECO:0000256" key="1">
    <source>
        <dbReference type="SAM" id="Phobius"/>
    </source>
</evidence>
<feature type="transmembrane region" description="Helical" evidence="1">
    <location>
        <begin position="129"/>
        <end position="149"/>
    </location>
</feature>
<reference evidence="2 3" key="1">
    <citation type="submission" date="2020-09" db="EMBL/GenBank/DDBJ databases">
        <title>Draft Genome Sequences of Oil-Oxidizing Bacteria Halomonas titanicae, Marinobacter lutaoensis, and Virgibacillus halodenitrificans Isolated from Highly Saline Environments.</title>
        <authorList>
            <person name="Grouzdev D.S."/>
            <person name="Sokolova D.S."/>
            <person name="Semenova E.M."/>
            <person name="Borzenkov I.A."/>
            <person name="Bidzhieva S.K."/>
            <person name="Poltaraus A.B."/>
            <person name="Nazina T.N."/>
        </authorList>
    </citation>
    <scope>NUCLEOTIDE SEQUENCE [LARGE SCALE GENOMIC DNA]</scope>
    <source>
        <strain evidence="2 3">VKM B-3472D</strain>
    </source>
</reference>